<dbReference type="OrthoDB" id="10256333at2759"/>
<keyword evidence="4 5" id="KW-0472">Membrane</keyword>
<dbReference type="VEuPathDB" id="TrichDB:TVAGG3_0151490"/>
<protein>
    <submittedName>
        <fullName evidence="6">Uncharacterized protein</fullName>
    </submittedName>
</protein>
<evidence type="ECO:0000256" key="1">
    <source>
        <dbReference type="ARBA" id="ARBA00004141"/>
    </source>
</evidence>
<dbReference type="InParanoid" id="A2FCI2"/>
<evidence type="ECO:0000256" key="2">
    <source>
        <dbReference type="ARBA" id="ARBA00022692"/>
    </source>
</evidence>
<evidence type="ECO:0000313" key="7">
    <source>
        <dbReference type="Proteomes" id="UP000001542"/>
    </source>
</evidence>
<keyword evidence="7" id="KW-1185">Reference proteome</keyword>
<feature type="transmembrane region" description="Helical" evidence="5">
    <location>
        <begin position="32"/>
        <end position="58"/>
    </location>
</feature>
<evidence type="ECO:0000256" key="3">
    <source>
        <dbReference type="ARBA" id="ARBA00022989"/>
    </source>
</evidence>
<dbReference type="KEGG" id="tva:4755172"/>
<sequence>MGKSFKDIILAPFAEDRFFVPELEIPISTIKIPSMTICMLIVFSSFMVISAGTIFCWVHNSPFIGGQYDQNGKIRTLVFSEGMSWQFGAEGFLASMVYVMTAFSFLASYYVFKHQNDNPNDPTIIAAKVFGYTSPVWIILMIMTFRSKLRQYFPTPFPQ</sequence>
<dbReference type="VEuPathDB" id="TrichDB:TVAG_374690"/>
<comment type="subcellular location">
    <subcellularLocation>
        <location evidence="1">Membrane</location>
        <topology evidence="1">Multi-pass membrane protein</topology>
    </subcellularLocation>
</comment>
<keyword evidence="2 5" id="KW-0812">Transmembrane</keyword>
<dbReference type="GO" id="GO:0016020">
    <property type="term" value="C:membrane"/>
    <property type="evidence" value="ECO:0007669"/>
    <property type="project" value="UniProtKB-SubCell"/>
</dbReference>
<dbReference type="EMBL" id="DS113717">
    <property type="protein sequence ID" value="EAX97388.1"/>
    <property type="molecule type" value="Genomic_DNA"/>
</dbReference>
<organism evidence="6 7">
    <name type="scientific">Trichomonas vaginalis (strain ATCC PRA-98 / G3)</name>
    <dbReference type="NCBI Taxonomy" id="412133"/>
    <lineage>
        <taxon>Eukaryota</taxon>
        <taxon>Metamonada</taxon>
        <taxon>Parabasalia</taxon>
        <taxon>Trichomonadida</taxon>
        <taxon>Trichomonadidae</taxon>
        <taxon>Trichomonas</taxon>
    </lineage>
</organism>
<dbReference type="InterPro" id="IPR021149">
    <property type="entry name" value="OligosaccharylTrfase_OST3/OST6"/>
</dbReference>
<feature type="transmembrane region" description="Helical" evidence="5">
    <location>
        <begin position="124"/>
        <end position="145"/>
    </location>
</feature>
<feature type="transmembrane region" description="Helical" evidence="5">
    <location>
        <begin position="92"/>
        <end position="112"/>
    </location>
</feature>
<accession>A2FCI2</accession>
<reference evidence="6" key="1">
    <citation type="submission" date="2006-10" db="EMBL/GenBank/DDBJ databases">
        <authorList>
            <person name="Amadeo P."/>
            <person name="Zhao Q."/>
            <person name="Wortman J."/>
            <person name="Fraser-Liggett C."/>
            <person name="Carlton J."/>
        </authorList>
    </citation>
    <scope>NUCLEOTIDE SEQUENCE</scope>
    <source>
        <strain evidence="6">G3</strain>
    </source>
</reference>
<dbReference type="Proteomes" id="UP000001542">
    <property type="component" value="Unassembled WGS sequence"/>
</dbReference>
<evidence type="ECO:0000256" key="5">
    <source>
        <dbReference type="SAM" id="Phobius"/>
    </source>
</evidence>
<evidence type="ECO:0000256" key="4">
    <source>
        <dbReference type="ARBA" id="ARBA00023136"/>
    </source>
</evidence>
<dbReference type="RefSeq" id="XP_001310318.1">
    <property type="nucleotide sequence ID" value="XM_001310317.1"/>
</dbReference>
<proteinExistence type="predicted"/>
<keyword evidence="3 5" id="KW-1133">Transmembrane helix</keyword>
<evidence type="ECO:0000313" key="6">
    <source>
        <dbReference type="EMBL" id="EAX97388.1"/>
    </source>
</evidence>
<gene>
    <name evidence="6" type="ORF">TVAG_374690</name>
</gene>
<name>A2FCI2_TRIV3</name>
<dbReference type="AlphaFoldDB" id="A2FCI2"/>
<reference evidence="6" key="2">
    <citation type="journal article" date="2007" name="Science">
        <title>Draft genome sequence of the sexually transmitted pathogen Trichomonas vaginalis.</title>
        <authorList>
            <person name="Carlton J.M."/>
            <person name="Hirt R.P."/>
            <person name="Silva J.C."/>
            <person name="Delcher A.L."/>
            <person name="Schatz M."/>
            <person name="Zhao Q."/>
            <person name="Wortman J.R."/>
            <person name="Bidwell S.L."/>
            <person name="Alsmark U.C.M."/>
            <person name="Besteiro S."/>
            <person name="Sicheritz-Ponten T."/>
            <person name="Noel C.J."/>
            <person name="Dacks J.B."/>
            <person name="Foster P.G."/>
            <person name="Simillion C."/>
            <person name="Van de Peer Y."/>
            <person name="Miranda-Saavedra D."/>
            <person name="Barton G.J."/>
            <person name="Westrop G.D."/>
            <person name="Mueller S."/>
            <person name="Dessi D."/>
            <person name="Fiori P.L."/>
            <person name="Ren Q."/>
            <person name="Paulsen I."/>
            <person name="Zhang H."/>
            <person name="Bastida-Corcuera F.D."/>
            <person name="Simoes-Barbosa A."/>
            <person name="Brown M.T."/>
            <person name="Hayes R.D."/>
            <person name="Mukherjee M."/>
            <person name="Okumura C.Y."/>
            <person name="Schneider R."/>
            <person name="Smith A.J."/>
            <person name="Vanacova S."/>
            <person name="Villalvazo M."/>
            <person name="Haas B.J."/>
            <person name="Pertea M."/>
            <person name="Feldblyum T.V."/>
            <person name="Utterback T.R."/>
            <person name="Shu C.L."/>
            <person name="Osoegawa K."/>
            <person name="de Jong P.J."/>
            <person name="Hrdy I."/>
            <person name="Horvathova L."/>
            <person name="Zubacova Z."/>
            <person name="Dolezal P."/>
            <person name="Malik S.B."/>
            <person name="Logsdon J.M. Jr."/>
            <person name="Henze K."/>
            <person name="Gupta A."/>
            <person name="Wang C.C."/>
            <person name="Dunne R.L."/>
            <person name="Upcroft J.A."/>
            <person name="Upcroft P."/>
            <person name="White O."/>
            <person name="Salzberg S.L."/>
            <person name="Tang P."/>
            <person name="Chiu C.-H."/>
            <person name="Lee Y.-S."/>
            <person name="Embley T.M."/>
            <person name="Coombs G.H."/>
            <person name="Mottram J.C."/>
            <person name="Tachezy J."/>
            <person name="Fraser-Liggett C.M."/>
            <person name="Johnson P.J."/>
        </authorList>
    </citation>
    <scope>NUCLEOTIDE SEQUENCE [LARGE SCALE GENOMIC DNA]</scope>
    <source>
        <strain evidence="6">G3</strain>
    </source>
</reference>
<dbReference type="Pfam" id="PF04756">
    <property type="entry name" value="OST3_OST6"/>
    <property type="match status" value="1"/>
</dbReference>